<dbReference type="FunFam" id="3.40.140.10:FF:000010">
    <property type="entry name" value="AMSH-like protease isoform X1"/>
    <property type="match status" value="1"/>
</dbReference>
<feature type="compositionally biased region" description="Polar residues" evidence="9">
    <location>
        <begin position="181"/>
        <end position="190"/>
    </location>
</feature>
<dbReference type="Pfam" id="PF01398">
    <property type="entry name" value="JAB"/>
    <property type="match status" value="1"/>
</dbReference>
<dbReference type="Pfam" id="PF08969">
    <property type="entry name" value="USP8_dimer"/>
    <property type="match status" value="1"/>
</dbReference>
<evidence type="ECO:0000256" key="8">
    <source>
        <dbReference type="ARBA" id="ARBA00023049"/>
    </source>
</evidence>
<evidence type="ECO:0000256" key="4">
    <source>
        <dbReference type="ARBA" id="ARBA00022723"/>
    </source>
</evidence>
<dbReference type="SUPFAM" id="SSF102712">
    <property type="entry name" value="JAB1/MPN domain"/>
    <property type="match status" value="1"/>
</dbReference>
<dbReference type="GO" id="GO:0046872">
    <property type="term" value="F:metal ion binding"/>
    <property type="evidence" value="ECO:0007669"/>
    <property type="project" value="UniProtKB-KW"/>
</dbReference>
<dbReference type="SUPFAM" id="SSF140856">
    <property type="entry name" value="USP8 N-terminal domain-like"/>
    <property type="match status" value="1"/>
</dbReference>
<dbReference type="GO" id="GO:0061578">
    <property type="term" value="F:K63-linked deubiquitinase activity"/>
    <property type="evidence" value="ECO:0007669"/>
    <property type="project" value="InterPro"/>
</dbReference>
<accession>A0AAN8SDQ6</accession>
<sequence length="382" mass="44077">MSKKKKPDEIVSLDETICDDISVEKHESFTSSSETVILEPSVRMKALADSGNAFEIDHNIPPRRYYRSGLEMVRMADVYLKEGSFENAYVLYMKFMTLFLEKIRKHPNFKSVSVVDRAQNDAKLKEVLPRAEKLKAKLLQLYEQEHKLYLQKQEKAKAEKLKYQKLKEQEMNSEDKKSDDTGNWNDNSTVDVPKRPALMRPLSQINVALRDIIVPSKLMSKFLTLAIRNTEENRETCGILAGVLQRDQLFISHLLIPKQVGTSDSCLTENEEEIFAYQDEHNLITLGWIHTHPSQTAFLSSVDLHTHCSYQLMMPEALAIVCSPKNDENLFFMLTPEYGLDVIANCRQTGFHPHPTEPPLYRKAEHIRLEDLPVEVVDLRRR</sequence>
<comment type="caution">
    <text evidence="12">The sequence shown here is derived from an EMBL/GenBank/DDBJ whole genome shotgun (WGS) entry which is preliminary data.</text>
</comment>
<dbReference type="EMBL" id="JAWJWE010000001">
    <property type="protein sequence ID" value="KAK6644747.1"/>
    <property type="molecule type" value="Genomic_DNA"/>
</dbReference>
<evidence type="ECO:0000256" key="7">
    <source>
        <dbReference type="ARBA" id="ARBA00022833"/>
    </source>
</evidence>
<dbReference type="Proteomes" id="UP001372834">
    <property type="component" value="Unassembled WGS sequence"/>
</dbReference>
<evidence type="ECO:0000313" key="11">
    <source>
        <dbReference type="EMBL" id="KAK6633442.1"/>
    </source>
</evidence>
<keyword evidence="4" id="KW-0479">Metal-binding</keyword>
<evidence type="ECO:0000259" key="10">
    <source>
        <dbReference type="PROSITE" id="PS50249"/>
    </source>
</evidence>
<dbReference type="Gene3D" id="1.20.58.80">
    <property type="entry name" value="Phosphotransferase system, lactose/cellobiose-type IIA subunit"/>
    <property type="match status" value="1"/>
</dbReference>
<protein>
    <recommendedName>
        <fullName evidence="10">MPN domain-containing protein</fullName>
    </recommendedName>
</protein>
<keyword evidence="8" id="KW-0482">Metalloprotease</keyword>
<feature type="domain" description="MPN" evidence="10">
    <location>
        <begin position="212"/>
        <end position="339"/>
    </location>
</feature>
<keyword evidence="5" id="KW-0833">Ubl conjugation pathway</keyword>
<keyword evidence="7" id="KW-0862">Zinc</keyword>
<evidence type="ECO:0000256" key="1">
    <source>
        <dbReference type="ARBA" id="ARBA00001947"/>
    </source>
</evidence>
<evidence type="ECO:0000256" key="5">
    <source>
        <dbReference type="ARBA" id="ARBA00022786"/>
    </source>
</evidence>
<evidence type="ECO:0000256" key="2">
    <source>
        <dbReference type="ARBA" id="ARBA00010981"/>
    </source>
</evidence>
<dbReference type="Gene3D" id="3.40.140.10">
    <property type="entry name" value="Cytidine Deaminase, domain 2"/>
    <property type="match status" value="1"/>
</dbReference>
<feature type="region of interest" description="Disordered" evidence="9">
    <location>
        <begin position="167"/>
        <end position="192"/>
    </location>
</feature>
<dbReference type="PANTHER" id="PTHR12947">
    <property type="entry name" value="AMSH-LIKE PROTEASE"/>
    <property type="match status" value="1"/>
</dbReference>
<dbReference type="InterPro" id="IPR044098">
    <property type="entry name" value="STAMBP/STALP-like_MPN"/>
</dbReference>
<dbReference type="AlphaFoldDB" id="A0AAN8SDQ6"/>
<keyword evidence="3" id="KW-0645">Protease</keyword>
<dbReference type="Proteomes" id="UP001359485">
    <property type="component" value="Unassembled WGS sequence"/>
</dbReference>
<feature type="compositionally biased region" description="Basic and acidic residues" evidence="9">
    <location>
        <begin position="167"/>
        <end position="180"/>
    </location>
</feature>
<dbReference type="InterPro" id="IPR037518">
    <property type="entry name" value="MPN"/>
</dbReference>
<dbReference type="InterPro" id="IPR015063">
    <property type="entry name" value="USP8_dimer"/>
</dbReference>
<keyword evidence="13" id="KW-1185">Reference proteome</keyword>
<evidence type="ECO:0000256" key="6">
    <source>
        <dbReference type="ARBA" id="ARBA00022801"/>
    </source>
</evidence>
<dbReference type="EMBL" id="JAWJWF010000004">
    <property type="protein sequence ID" value="KAK6633442.1"/>
    <property type="molecule type" value="Genomic_DNA"/>
</dbReference>
<evidence type="ECO:0000313" key="14">
    <source>
        <dbReference type="Proteomes" id="UP001372834"/>
    </source>
</evidence>
<dbReference type="PANTHER" id="PTHR12947:SF13">
    <property type="entry name" value="FI19924P1"/>
    <property type="match status" value="1"/>
</dbReference>
<comment type="similarity">
    <text evidence="2">Belongs to the peptidase M67C family.</text>
</comment>
<reference evidence="12 14" key="1">
    <citation type="submission" date="2023-10" db="EMBL/GenBank/DDBJ databases">
        <title>Genomes of two closely related lineages of the louse Polyplax serrata with different host specificities.</title>
        <authorList>
            <person name="Martinu J."/>
            <person name="Tarabai H."/>
            <person name="Stefka J."/>
            <person name="Hypsa V."/>
        </authorList>
    </citation>
    <scope>NUCLEOTIDE SEQUENCE [LARGE SCALE GENOMIC DNA]</scope>
    <source>
        <strain evidence="11">98ZLc_SE</strain>
        <strain evidence="12">HR10_N</strain>
    </source>
</reference>
<name>A0AAN8SDQ6_POLSC</name>
<dbReference type="CDD" id="cd08066">
    <property type="entry name" value="MPN_AMSH_like"/>
    <property type="match status" value="1"/>
</dbReference>
<dbReference type="GO" id="GO:0140492">
    <property type="term" value="F:metal-dependent deubiquitinase activity"/>
    <property type="evidence" value="ECO:0007669"/>
    <property type="project" value="InterPro"/>
</dbReference>
<dbReference type="PROSITE" id="PS50249">
    <property type="entry name" value="MPN"/>
    <property type="match status" value="1"/>
</dbReference>
<evidence type="ECO:0000256" key="9">
    <source>
        <dbReference type="SAM" id="MobiDB-lite"/>
    </source>
</evidence>
<dbReference type="GO" id="GO:0006508">
    <property type="term" value="P:proteolysis"/>
    <property type="evidence" value="ECO:0007669"/>
    <property type="project" value="UniProtKB-KW"/>
</dbReference>
<dbReference type="GO" id="GO:0016020">
    <property type="term" value="C:membrane"/>
    <property type="evidence" value="ECO:0007669"/>
    <property type="project" value="TreeGrafter"/>
</dbReference>
<keyword evidence="6" id="KW-0378">Hydrolase</keyword>
<dbReference type="InterPro" id="IPR000555">
    <property type="entry name" value="JAMM/MPN+_dom"/>
</dbReference>
<evidence type="ECO:0000256" key="3">
    <source>
        <dbReference type="ARBA" id="ARBA00022670"/>
    </source>
</evidence>
<evidence type="ECO:0000313" key="12">
    <source>
        <dbReference type="EMBL" id="KAK6644747.1"/>
    </source>
</evidence>
<comment type="cofactor">
    <cofactor evidence="1">
        <name>Zn(2+)</name>
        <dbReference type="ChEBI" id="CHEBI:29105"/>
    </cofactor>
</comment>
<evidence type="ECO:0000313" key="13">
    <source>
        <dbReference type="Proteomes" id="UP001359485"/>
    </source>
</evidence>
<dbReference type="SMART" id="SM00232">
    <property type="entry name" value="JAB_MPN"/>
    <property type="match status" value="1"/>
</dbReference>
<gene>
    <name evidence="12" type="ORF">RUM43_001020</name>
    <name evidence="11" type="ORF">RUM44_004049</name>
</gene>
<proteinExistence type="inferred from homology"/>
<dbReference type="GO" id="GO:0005768">
    <property type="term" value="C:endosome"/>
    <property type="evidence" value="ECO:0007669"/>
    <property type="project" value="TreeGrafter"/>
</dbReference>
<organism evidence="12 14">
    <name type="scientific">Polyplax serrata</name>
    <name type="common">Common mouse louse</name>
    <dbReference type="NCBI Taxonomy" id="468196"/>
    <lineage>
        <taxon>Eukaryota</taxon>
        <taxon>Metazoa</taxon>
        <taxon>Ecdysozoa</taxon>
        <taxon>Arthropoda</taxon>
        <taxon>Hexapoda</taxon>
        <taxon>Insecta</taxon>
        <taxon>Pterygota</taxon>
        <taxon>Neoptera</taxon>
        <taxon>Paraneoptera</taxon>
        <taxon>Psocodea</taxon>
        <taxon>Troctomorpha</taxon>
        <taxon>Phthiraptera</taxon>
        <taxon>Anoplura</taxon>
        <taxon>Polyplacidae</taxon>
        <taxon>Polyplax</taxon>
    </lineage>
</organism>
<dbReference type="GO" id="GO:0070536">
    <property type="term" value="P:protein K63-linked deubiquitination"/>
    <property type="evidence" value="ECO:0007669"/>
    <property type="project" value="InterPro"/>
</dbReference>